<dbReference type="GeneID" id="5659349"/>
<accession>A7IXV3</accession>
<organism evidence="1 2">
    <name type="scientific">Paramecium bursaria Chlorella virus NY2A</name>
    <name type="common">PBCV-NY2A</name>
    <dbReference type="NCBI Taxonomy" id="46021"/>
    <lineage>
        <taxon>Viruses</taxon>
        <taxon>Varidnaviria</taxon>
        <taxon>Bamfordvirae</taxon>
        <taxon>Nucleocytoviricota</taxon>
        <taxon>Megaviricetes</taxon>
        <taxon>Algavirales</taxon>
        <taxon>Phycodnaviridae</taxon>
        <taxon>Chlorovirus</taxon>
        <taxon>Chlorovirus americanus</taxon>
    </lineage>
</organism>
<evidence type="ECO:0000313" key="1">
    <source>
        <dbReference type="EMBL" id="ABT15177.1"/>
    </source>
</evidence>
<dbReference type="KEGG" id="vg:5659349"/>
<gene>
    <name evidence="1" type="primary">b778R</name>
    <name evidence="1" type="ORF">NY2A_b778R</name>
</gene>
<reference evidence="1 2" key="1">
    <citation type="journal article" date="2007" name="Virology">
        <title>Sequence and annotation of the 369-kb NY-2A and the 345-kb AR158 viruses that infect Chlorella NC64A.</title>
        <authorList>
            <person name="Fitzgerald L.A."/>
            <person name="Graves M.V."/>
            <person name="Li X."/>
            <person name="Feldblyum T."/>
            <person name="Nierman W.C."/>
            <person name="Van Etten J.L."/>
        </authorList>
    </citation>
    <scope>NUCLEOTIDE SEQUENCE [LARGE SCALE GENOMIC DNA]</scope>
    <source>
        <strain evidence="1 2">NY-2A</strain>
    </source>
</reference>
<dbReference type="EMBL" id="DQ491002">
    <property type="protein sequence ID" value="ABT15177.1"/>
    <property type="molecule type" value="Genomic_DNA"/>
</dbReference>
<dbReference type="Proteomes" id="UP000202419">
    <property type="component" value="Segment"/>
</dbReference>
<evidence type="ECO:0000313" key="2">
    <source>
        <dbReference type="Proteomes" id="UP000202419"/>
    </source>
</evidence>
<name>A7IXV3_PBCVN</name>
<protein>
    <submittedName>
        <fullName evidence="1">Uncharacterized protein b778R</fullName>
    </submittedName>
</protein>
<dbReference type="RefSeq" id="YP_001497974.1">
    <property type="nucleotide sequence ID" value="NC_009898.1"/>
</dbReference>
<proteinExistence type="predicted"/>
<keyword evidence="2" id="KW-1185">Reference proteome</keyword>
<organismHost>
    <name type="scientific">Chlorella</name>
    <dbReference type="NCBI Taxonomy" id="3071"/>
</organismHost>
<sequence length="113" mass="12461">MSCLSRKQKNACSYFFLERRRDSSGSHERQYAFPLTSRVLTGHGTPSYPGHILLMTSIASSGLQSEHHCAFSSGRPKFTPFPHVHFLCTTSVASYGLHSEQNSAFSPGRPNVG</sequence>